<dbReference type="Pfam" id="PF08972">
    <property type="entry name" value="DUF1902"/>
    <property type="match status" value="1"/>
</dbReference>
<name>Q20YW9_RHOPB</name>
<dbReference type="AlphaFoldDB" id="Q20YW9"/>
<feature type="domain" description="DUF1902" evidence="1">
    <location>
        <begin position="21"/>
        <end position="91"/>
    </location>
</feature>
<dbReference type="SUPFAM" id="SSF143100">
    <property type="entry name" value="TTHA1013/TTHA0281-like"/>
    <property type="match status" value="1"/>
</dbReference>
<evidence type="ECO:0000259" key="1">
    <source>
        <dbReference type="Pfam" id="PF08972"/>
    </source>
</evidence>
<dbReference type="STRING" id="316056.RPC_4142"/>
<dbReference type="InterPro" id="IPR015066">
    <property type="entry name" value="DUF1902"/>
</dbReference>
<sequence length="95" mass="10771">MSAELRYHSGWTDQESTMSATLTIQVDYDEEAGVWVAECSEISLVTEADTFEILFRKLPDMIQDVLTDNADPRAGTDVRFELITHSHPRPRSRVA</sequence>
<dbReference type="Gene3D" id="3.30.2390.10">
    <property type="entry name" value="TTHA1013-like"/>
    <property type="match status" value="1"/>
</dbReference>
<evidence type="ECO:0000313" key="2">
    <source>
        <dbReference type="EMBL" id="ABD89667.1"/>
    </source>
</evidence>
<organism evidence="2">
    <name type="scientific">Rhodopseudomonas palustris (strain BisB18)</name>
    <dbReference type="NCBI Taxonomy" id="316056"/>
    <lineage>
        <taxon>Bacteria</taxon>
        <taxon>Pseudomonadati</taxon>
        <taxon>Pseudomonadota</taxon>
        <taxon>Alphaproteobacteria</taxon>
        <taxon>Hyphomicrobiales</taxon>
        <taxon>Nitrobacteraceae</taxon>
        <taxon>Rhodopseudomonas</taxon>
    </lineage>
</organism>
<dbReference type="EMBL" id="CP000301">
    <property type="protein sequence ID" value="ABD89667.1"/>
    <property type="molecule type" value="Genomic_DNA"/>
</dbReference>
<dbReference type="KEGG" id="rpc:RPC_4142"/>
<gene>
    <name evidence="2" type="ordered locus">RPC_4142</name>
</gene>
<accession>Q20YW9</accession>
<dbReference type="HOGENOM" id="CLU_175518_2_0_5"/>
<reference evidence="2" key="1">
    <citation type="submission" date="2006-03" db="EMBL/GenBank/DDBJ databases">
        <title>Complete sequence of Rhodopseudomonas palustris BisB18.</title>
        <authorList>
            <consortium name="US DOE Joint Genome Institute"/>
            <person name="Copeland A."/>
            <person name="Lucas S."/>
            <person name="Lapidus A."/>
            <person name="Barry K."/>
            <person name="Detter J.C."/>
            <person name="Glavina del Rio T."/>
            <person name="Hammon N."/>
            <person name="Israni S."/>
            <person name="Dalin E."/>
            <person name="Tice H."/>
            <person name="Pitluck S."/>
            <person name="Chain P."/>
            <person name="Malfatti S."/>
            <person name="Shin M."/>
            <person name="Vergez L."/>
            <person name="Schmutz J."/>
            <person name="Larimer F."/>
            <person name="Land M."/>
            <person name="Hauser L."/>
            <person name="Pelletier D.A."/>
            <person name="Kyrpides N."/>
            <person name="Anderson I."/>
            <person name="Oda Y."/>
            <person name="Harwood C.S."/>
            <person name="Richardson P."/>
        </authorList>
    </citation>
    <scope>NUCLEOTIDE SEQUENCE [LARGE SCALE GENOMIC DNA]</scope>
    <source>
        <strain evidence="2">BisB18</strain>
    </source>
</reference>
<dbReference type="eggNOG" id="ENOG5033E6G">
    <property type="taxonomic scope" value="Bacteria"/>
</dbReference>
<protein>
    <recommendedName>
        <fullName evidence="1">DUF1902 domain-containing protein</fullName>
    </recommendedName>
</protein>
<dbReference type="InterPro" id="IPR035069">
    <property type="entry name" value="TTHA1013/TTHA0281-like"/>
</dbReference>
<proteinExistence type="predicted"/>